<protein>
    <submittedName>
        <fullName evidence="2">Uncharacterized protein</fullName>
    </submittedName>
</protein>
<organism evidence="2 3">
    <name type="scientific">Dendrobium thyrsiflorum</name>
    <name type="common">Pinecone-like raceme dendrobium</name>
    <name type="synonym">Orchid</name>
    <dbReference type="NCBI Taxonomy" id="117978"/>
    <lineage>
        <taxon>Eukaryota</taxon>
        <taxon>Viridiplantae</taxon>
        <taxon>Streptophyta</taxon>
        <taxon>Embryophyta</taxon>
        <taxon>Tracheophyta</taxon>
        <taxon>Spermatophyta</taxon>
        <taxon>Magnoliopsida</taxon>
        <taxon>Liliopsida</taxon>
        <taxon>Asparagales</taxon>
        <taxon>Orchidaceae</taxon>
        <taxon>Epidendroideae</taxon>
        <taxon>Malaxideae</taxon>
        <taxon>Dendrobiinae</taxon>
        <taxon>Dendrobium</taxon>
    </lineage>
</organism>
<dbReference type="EMBL" id="JANQDX010000018">
    <property type="protein sequence ID" value="KAL0905844.1"/>
    <property type="molecule type" value="Genomic_DNA"/>
</dbReference>
<reference evidence="2 3" key="1">
    <citation type="journal article" date="2024" name="Plant Biotechnol. J.">
        <title>Dendrobium thyrsiflorum genome and its molecular insights into genes involved in important horticultural traits.</title>
        <authorList>
            <person name="Chen B."/>
            <person name="Wang J.Y."/>
            <person name="Zheng P.J."/>
            <person name="Li K.L."/>
            <person name="Liang Y.M."/>
            <person name="Chen X.F."/>
            <person name="Zhang C."/>
            <person name="Zhao X."/>
            <person name="He X."/>
            <person name="Zhang G.Q."/>
            <person name="Liu Z.J."/>
            <person name="Xu Q."/>
        </authorList>
    </citation>
    <scope>NUCLEOTIDE SEQUENCE [LARGE SCALE GENOMIC DNA]</scope>
    <source>
        <strain evidence="2">GZMU011</strain>
    </source>
</reference>
<dbReference type="AlphaFoldDB" id="A0ABD0U1X8"/>
<dbReference type="Proteomes" id="UP001552299">
    <property type="component" value="Unassembled WGS sequence"/>
</dbReference>
<evidence type="ECO:0000313" key="3">
    <source>
        <dbReference type="Proteomes" id="UP001552299"/>
    </source>
</evidence>
<proteinExistence type="predicted"/>
<evidence type="ECO:0000256" key="1">
    <source>
        <dbReference type="SAM" id="MobiDB-lite"/>
    </source>
</evidence>
<keyword evidence="3" id="KW-1185">Reference proteome</keyword>
<feature type="compositionally biased region" description="Polar residues" evidence="1">
    <location>
        <begin position="43"/>
        <end position="53"/>
    </location>
</feature>
<name>A0ABD0U1X8_DENTH</name>
<sequence>MVRFFHYITAEKTPSSSRQGIRQFIHKFQVFNKRSQQEHHRNTSFTYSISSLRKSSRNERLPPPSSTLACPSGSTPPPPLVCRKMKEEKEPPIPEPLLSSSVGGRGANKRPSGPQKIGSNGSAHISIVLGTLEEYPLS</sequence>
<accession>A0ABD0U1X8</accession>
<feature type="region of interest" description="Disordered" evidence="1">
    <location>
        <begin position="33"/>
        <end position="123"/>
    </location>
</feature>
<gene>
    <name evidence="2" type="ORF">M5K25_024284</name>
</gene>
<evidence type="ECO:0000313" key="2">
    <source>
        <dbReference type="EMBL" id="KAL0905844.1"/>
    </source>
</evidence>
<comment type="caution">
    <text evidence="2">The sequence shown here is derived from an EMBL/GenBank/DDBJ whole genome shotgun (WGS) entry which is preliminary data.</text>
</comment>